<dbReference type="RefSeq" id="WP_022790587.1">
    <property type="nucleotide sequence ID" value="NZ_UHFX01000003.1"/>
</dbReference>
<dbReference type="InterPro" id="IPR005135">
    <property type="entry name" value="Endo/exonuclease/phosphatase"/>
</dbReference>
<dbReference type="AlphaFoldDB" id="A0A380LIR7"/>
<dbReference type="GeneID" id="77461056"/>
<organism evidence="2 3">
    <name type="scientific">Faecalicoccus pleomorphus</name>
    <dbReference type="NCBI Taxonomy" id="1323"/>
    <lineage>
        <taxon>Bacteria</taxon>
        <taxon>Bacillati</taxon>
        <taxon>Bacillota</taxon>
        <taxon>Erysipelotrichia</taxon>
        <taxon>Erysipelotrichales</taxon>
        <taxon>Erysipelotrichaceae</taxon>
        <taxon>Faecalicoccus</taxon>
    </lineage>
</organism>
<dbReference type="GO" id="GO:0003824">
    <property type="term" value="F:catalytic activity"/>
    <property type="evidence" value="ECO:0007669"/>
    <property type="project" value="InterPro"/>
</dbReference>
<feature type="domain" description="Endonuclease/exonuclease/phosphatase" evidence="1">
    <location>
        <begin position="119"/>
        <end position="222"/>
    </location>
</feature>
<dbReference type="OrthoDB" id="262492at2"/>
<accession>A0A380LIR7</accession>
<proteinExistence type="predicted"/>
<reference evidence="2 3" key="1">
    <citation type="submission" date="2018-06" db="EMBL/GenBank/DDBJ databases">
        <authorList>
            <consortium name="Pathogen Informatics"/>
            <person name="Doyle S."/>
        </authorList>
    </citation>
    <scope>NUCLEOTIDE SEQUENCE [LARGE SCALE GENOMIC DNA]</scope>
    <source>
        <strain evidence="2 3">NCTC11087</strain>
    </source>
</reference>
<sequence length="265" mass="30903">MRLLFWNTYKNPKINDYIASIVQEKNIDILITAEYSADENELSQKLIEIGIPLTKTCNIGCNRISMWTNFINVSPATQNNHYSIQIINNEFIICGLHLPTDLHGDYSNERHLEMTSIINDVNNLSSEINSKKIILVGDMNEMPYNQGCLNADGFHGLPVLNAQDSKYRTVNGKCYKKYYNPMWNLFGNFHYPPGTYYYNNSRLHNPMWYMFDQVIISQELIPFFNNENLEIITDCYLGDLFDNKMHPNKNISDHFPIFCEILEEI</sequence>
<dbReference type="Pfam" id="PF19580">
    <property type="entry name" value="Exo_endo_phos_3"/>
    <property type="match status" value="1"/>
</dbReference>
<evidence type="ECO:0000313" key="2">
    <source>
        <dbReference type="EMBL" id="SUO03201.1"/>
    </source>
</evidence>
<dbReference type="SUPFAM" id="SSF56219">
    <property type="entry name" value="DNase I-like"/>
    <property type="match status" value="1"/>
</dbReference>
<name>A0A380LIR7_9FIRM</name>
<evidence type="ECO:0000259" key="1">
    <source>
        <dbReference type="Pfam" id="PF19580"/>
    </source>
</evidence>
<evidence type="ECO:0000313" key="3">
    <source>
        <dbReference type="Proteomes" id="UP000255523"/>
    </source>
</evidence>
<dbReference type="InterPro" id="IPR036691">
    <property type="entry name" value="Endo/exonu/phosph_ase_sf"/>
</dbReference>
<dbReference type="Proteomes" id="UP000255523">
    <property type="component" value="Unassembled WGS sequence"/>
</dbReference>
<dbReference type="EMBL" id="UHFX01000003">
    <property type="protein sequence ID" value="SUO03201.1"/>
    <property type="molecule type" value="Genomic_DNA"/>
</dbReference>
<dbReference type="Gene3D" id="3.60.10.10">
    <property type="entry name" value="Endonuclease/exonuclease/phosphatase"/>
    <property type="match status" value="1"/>
</dbReference>
<protein>
    <submittedName>
        <fullName evidence="2">Uncharacterized protein conserved in bacteria</fullName>
    </submittedName>
</protein>
<gene>
    <name evidence="2" type="ORF">NCTC11087_00053</name>
</gene>
<keyword evidence="3" id="KW-1185">Reference proteome</keyword>